<evidence type="ECO:0000313" key="5">
    <source>
        <dbReference type="Proteomes" id="UP000011721"/>
    </source>
</evidence>
<dbReference type="InterPro" id="IPR020828">
    <property type="entry name" value="GlycerAld_3-P_DH_NAD(P)-bd"/>
</dbReference>
<dbReference type="InterPro" id="IPR020830">
    <property type="entry name" value="GlycerAld_3-P_DH_AS"/>
</dbReference>
<dbReference type="HOGENOM" id="CLU_030140_0_2_7"/>
<dbReference type="SUPFAM" id="SSF51735">
    <property type="entry name" value="NAD(P)-binding Rossmann-fold domains"/>
    <property type="match status" value="1"/>
</dbReference>
<dbReference type="SUPFAM" id="SSF55347">
    <property type="entry name" value="Glyceraldehyde-3-phosphate dehydrogenase-like, C-terminal domain"/>
    <property type="match status" value="1"/>
</dbReference>
<dbReference type="STRING" id="1167006.UWK_00789"/>
<name>M1PLM5_DESSD</name>
<dbReference type="PROSITE" id="PS00071">
    <property type="entry name" value="GAPDH"/>
    <property type="match status" value="1"/>
</dbReference>
<organism evidence="4 5">
    <name type="scientific">Desulfocapsa sulfexigens (strain DSM 10523 / SB164P1)</name>
    <dbReference type="NCBI Taxonomy" id="1167006"/>
    <lineage>
        <taxon>Bacteria</taxon>
        <taxon>Pseudomonadati</taxon>
        <taxon>Thermodesulfobacteriota</taxon>
        <taxon>Desulfobulbia</taxon>
        <taxon>Desulfobulbales</taxon>
        <taxon>Desulfocapsaceae</taxon>
        <taxon>Desulfocapsa</taxon>
    </lineage>
</organism>
<dbReference type="GO" id="GO:0016620">
    <property type="term" value="F:oxidoreductase activity, acting on the aldehyde or oxo group of donors, NAD or NADP as acceptor"/>
    <property type="evidence" value="ECO:0007669"/>
    <property type="project" value="InterPro"/>
</dbReference>
<dbReference type="KEGG" id="dsf:UWK_00789"/>
<gene>
    <name evidence="4" type="ordered locus">UWK_00789</name>
</gene>
<dbReference type="Pfam" id="PF00044">
    <property type="entry name" value="Gp_dh_N"/>
    <property type="match status" value="1"/>
</dbReference>
<accession>M1PLM5</accession>
<dbReference type="Gene3D" id="3.40.50.720">
    <property type="entry name" value="NAD(P)-binding Rossmann-like Domain"/>
    <property type="match status" value="1"/>
</dbReference>
<proteinExistence type="inferred from homology"/>
<keyword evidence="1" id="KW-0560">Oxidoreductase</keyword>
<reference evidence="5" key="1">
    <citation type="journal article" date="2013" name="Stand. Genomic Sci.">
        <title>Complete genome sequence of Desulfocapsa sulfexigens, a marine deltaproteobacterium specialized in disproportionating inorganic sulfur compounds.</title>
        <authorList>
            <person name="Finster K.W."/>
            <person name="Kjeldsen K.U."/>
            <person name="Kube M."/>
            <person name="Reinhardt R."/>
            <person name="Mussmann M."/>
            <person name="Amann R."/>
            <person name="Schreiber L."/>
        </authorList>
    </citation>
    <scope>NUCLEOTIDE SEQUENCE [LARGE SCALE GENOMIC DNA]</scope>
    <source>
        <strain evidence="5">DSM 10523 / SB164P1</strain>
    </source>
</reference>
<evidence type="ECO:0000259" key="3">
    <source>
        <dbReference type="SMART" id="SM00846"/>
    </source>
</evidence>
<evidence type="ECO:0000313" key="4">
    <source>
        <dbReference type="EMBL" id="AGF77366.1"/>
    </source>
</evidence>
<dbReference type="Gene3D" id="3.30.360.10">
    <property type="entry name" value="Dihydrodipicolinate Reductase, domain 2"/>
    <property type="match status" value="1"/>
</dbReference>
<dbReference type="OrthoDB" id="9803304at2"/>
<sequence>MKLGLNGMGRIGKLSLWHHVSRKHFSGLVVNVGREIGQGLNDLAASVERDSSFGRLGTYLHGHRGGRVIEELNEEAGTMVINGVPVKFLRTARNPKDIAWQENNVKLVVDTTGAFTDPTADADAGWGALRGHLQAGAEKVMLSAPFKIKSKGIDMPADAVTAVMGINDEDYDPSRHALISAASCTTTCLSYMIKPLMESIGAENFLSASMVTVHAATGSQKVLDTLPKSGAADLRKNRSILNNIILTTTGAAKALALVIPEMQSIGFIAESVRVPTSTGSLIVLVMNFQDDLDSPLKRERINSIYREYAENSKYLEFSEDQNVSSDIIGVPEAAAVIEGTETHTRTASIPVNLQKLKSCQIDAGANHILNVPITQAVVYAWYDNELGSYTNTLGDLTVTVADKML</sequence>
<dbReference type="EMBL" id="CP003985">
    <property type="protein sequence ID" value="AGF77366.1"/>
    <property type="molecule type" value="Genomic_DNA"/>
</dbReference>
<dbReference type="InterPro" id="IPR020829">
    <property type="entry name" value="GlycerAld_3-P_DH_cat"/>
</dbReference>
<dbReference type="InterPro" id="IPR020831">
    <property type="entry name" value="GlycerAld/Erythrose_P_DH"/>
</dbReference>
<dbReference type="SMART" id="SM00846">
    <property type="entry name" value="Gp_dh_N"/>
    <property type="match status" value="1"/>
</dbReference>
<keyword evidence="5" id="KW-1185">Reference proteome</keyword>
<evidence type="ECO:0000256" key="1">
    <source>
        <dbReference type="ARBA" id="ARBA00023002"/>
    </source>
</evidence>
<dbReference type="PATRIC" id="fig|1167006.5.peg.895"/>
<dbReference type="eggNOG" id="COG0057">
    <property type="taxonomic scope" value="Bacteria"/>
</dbReference>
<dbReference type="PRINTS" id="PR00078">
    <property type="entry name" value="G3PDHDRGNASE"/>
</dbReference>
<dbReference type="GO" id="GO:0051287">
    <property type="term" value="F:NAD binding"/>
    <property type="evidence" value="ECO:0007669"/>
    <property type="project" value="InterPro"/>
</dbReference>
<comment type="similarity">
    <text evidence="2">Belongs to the glyceraldehyde-3-phosphate dehydrogenase family.</text>
</comment>
<dbReference type="AlphaFoldDB" id="M1PLM5"/>
<evidence type="ECO:0000256" key="2">
    <source>
        <dbReference type="RuleBase" id="RU000397"/>
    </source>
</evidence>
<dbReference type="Proteomes" id="UP000011721">
    <property type="component" value="Chromosome"/>
</dbReference>
<dbReference type="PANTHER" id="PTHR43148">
    <property type="entry name" value="GLYCERALDEHYDE-3-PHOSPHATE DEHYDROGENASE 2"/>
    <property type="match status" value="1"/>
</dbReference>
<dbReference type="RefSeq" id="WP_015403062.1">
    <property type="nucleotide sequence ID" value="NC_020304.1"/>
</dbReference>
<feature type="domain" description="Glyceraldehyde 3-phosphate dehydrogenase NAD(P) binding" evidence="3">
    <location>
        <begin position="1"/>
        <end position="184"/>
    </location>
</feature>
<protein>
    <submittedName>
        <fullName evidence="4">Glyceraldehyde-3-phosphate dehydrogenase/erythrose-4-phosphate dehydrogenase</fullName>
    </submittedName>
</protein>
<dbReference type="InterPro" id="IPR036291">
    <property type="entry name" value="NAD(P)-bd_dom_sf"/>
</dbReference>
<dbReference type="Pfam" id="PF02800">
    <property type="entry name" value="Gp_dh_C"/>
    <property type="match status" value="1"/>
</dbReference>